<dbReference type="GeneID" id="110249786"/>
<dbReference type="AlphaFoldDB" id="A0A913XZ32"/>
<dbReference type="PANTHER" id="PTHR23159:SF31">
    <property type="entry name" value="CENTROSOME-ASSOCIATED PROTEIN CEP250 ISOFORM X1"/>
    <property type="match status" value="1"/>
</dbReference>
<feature type="compositionally biased region" description="Polar residues" evidence="2">
    <location>
        <begin position="721"/>
        <end position="737"/>
    </location>
</feature>
<proteinExistence type="predicted"/>
<evidence type="ECO:0000256" key="2">
    <source>
        <dbReference type="SAM" id="MobiDB-lite"/>
    </source>
</evidence>
<dbReference type="OrthoDB" id="6155277at2759"/>
<dbReference type="Proteomes" id="UP000887567">
    <property type="component" value="Unplaced"/>
</dbReference>
<feature type="region of interest" description="Disordered" evidence="2">
    <location>
        <begin position="68"/>
        <end position="131"/>
    </location>
</feature>
<keyword evidence="4" id="KW-1185">Reference proteome</keyword>
<dbReference type="KEGG" id="epa:110249786"/>
<feature type="region of interest" description="Disordered" evidence="2">
    <location>
        <begin position="619"/>
        <end position="672"/>
    </location>
</feature>
<protein>
    <submittedName>
        <fullName evidence="3">Uncharacterized protein</fullName>
    </submittedName>
</protein>
<evidence type="ECO:0000313" key="3">
    <source>
        <dbReference type="EnsemblMetazoa" id="XP_020912024.1"/>
    </source>
</evidence>
<evidence type="ECO:0000256" key="1">
    <source>
        <dbReference type="SAM" id="Coils"/>
    </source>
</evidence>
<feature type="region of interest" description="Disordered" evidence="2">
    <location>
        <begin position="686"/>
        <end position="737"/>
    </location>
</feature>
<dbReference type="EnsemblMetazoa" id="XM_021056365.2">
    <property type="protein sequence ID" value="XP_020912024.1"/>
    <property type="gene ID" value="LOC110249786"/>
</dbReference>
<dbReference type="PANTHER" id="PTHR23159">
    <property type="entry name" value="CENTROSOMAL PROTEIN 2"/>
    <property type="match status" value="1"/>
</dbReference>
<feature type="region of interest" description="Disordered" evidence="2">
    <location>
        <begin position="1"/>
        <end position="43"/>
    </location>
</feature>
<feature type="coiled-coil region" evidence="1">
    <location>
        <begin position="342"/>
        <end position="411"/>
    </location>
</feature>
<evidence type="ECO:0000313" key="4">
    <source>
        <dbReference type="Proteomes" id="UP000887567"/>
    </source>
</evidence>
<feature type="compositionally biased region" description="Polar residues" evidence="2">
    <location>
        <begin position="635"/>
        <end position="671"/>
    </location>
</feature>
<feature type="compositionally biased region" description="Polar residues" evidence="2">
    <location>
        <begin position="31"/>
        <end position="43"/>
    </location>
</feature>
<organism evidence="3 4">
    <name type="scientific">Exaiptasia diaphana</name>
    <name type="common">Tropical sea anemone</name>
    <name type="synonym">Aiptasia pulchella</name>
    <dbReference type="NCBI Taxonomy" id="2652724"/>
    <lineage>
        <taxon>Eukaryota</taxon>
        <taxon>Metazoa</taxon>
        <taxon>Cnidaria</taxon>
        <taxon>Anthozoa</taxon>
        <taxon>Hexacorallia</taxon>
        <taxon>Actiniaria</taxon>
        <taxon>Aiptasiidae</taxon>
        <taxon>Exaiptasia</taxon>
    </lineage>
</organism>
<reference evidence="3" key="1">
    <citation type="submission" date="2022-11" db="UniProtKB">
        <authorList>
            <consortium name="EnsemblMetazoa"/>
        </authorList>
    </citation>
    <scope>IDENTIFICATION</scope>
</reference>
<keyword evidence="1" id="KW-0175">Coiled coil</keyword>
<feature type="compositionally biased region" description="Polar residues" evidence="2">
    <location>
        <begin position="68"/>
        <end position="83"/>
    </location>
</feature>
<name>A0A913XZ32_EXADI</name>
<feature type="coiled-coil region" evidence="1">
    <location>
        <begin position="132"/>
        <end position="316"/>
    </location>
</feature>
<feature type="compositionally biased region" description="Polar residues" evidence="2">
    <location>
        <begin position="686"/>
        <end position="713"/>
    </location>
</feature>
<sequence length="737" mass="82085">MDHRYSTLPAKGFSTDIGARKRVQLPGDQGKGTSSSLQPGLSSLFHSTPLNKVATPVSTTMASYYTKPRTTNSLYNPPTSMVSARTPRSKSPGRTTSPLGGNRRSISPRRGTSPSRSLSPSKQLSDVDTDTIQRQRRELQLLIGELKDRDRELTDMVQAHQKQIVAWEEDRQRVLTLEKRCSRLESEVKNKTEQIKASQARLKAAEAEEKSKNRELEDTQVQLQQVSEQANTSIHQLQDLEEKNISLTNTMRELSSTIGQLQAREQELSTRLKLKDNDISEASIRLSEMQQKLRRLENYCQDLKKADQTLKTERDQWKDQALANKNEIEKLRGDITKQFSDADEIQAECAQVKQEVLVLQKELFLAGEREKRKDQLLDLQKSKQDRADAELQNLRQICERQQRDISYLQMQLQTNQEAMFKPDDFTSDDKISDYYEEKIDYNLNTDFDNQDAMSTKSSEIDDTFPLPYKSSSLENGDLDDLSPYLPAVKSLSQPVSNYATAGSDFGDDLESLNHEPLPTALSSRPYTNVTAHQSYGGSAPPTYGTTASQNYSTTLPQSYGLTAPQSYGSTVPQSYSTAVSQSYGTTLPQSYETSHQTYYSGQAKPDVYQGIGSLSLADPKTDVQSVDGSYAPYSSGPTLTSTPAASRPNGFTLNTSTPQTNHQDNESSPTSKLHRLLAESRQMVQNLEQVSSYGTPSSPAKQDGSKGTEQYTPPQKHMGSPLTNHVQSKGQGLSAST</sequence>
<accession>A0A913XZ32</accession>
<dbReference type="RefSeq" id="XP_020912024.1">
    <property type="nucleotide sequence ID" value="XM_021056365.2"/>
</dbReference>
<dbReference type="OMA" id="DLIWDND"/>
<feature type="compositionally biased region" description="Polar residues" evidence="2">
    <location>
        <begin position="110"/>
        <end position="130"/>
    </location>
</feature>